<dbReference type="AlphaFoldDB" id="L0KXU7"/>
<organism evidence="2 3">
    <name type="scientific">Methanomethylovorans hollandica (strain DSM 15978 / NBRC 107637 / DMS1)</name>
    <dbReference type="NCBI Taxonomy" id="867904"/>
    <lineage>
        <taxon>Archaea</taxon>
        <taxon>Methanobacteriati</taxon>
        <taxon>Methanobacteriota</taxon>
        <taxon>Stenosarchaea group</taxon>
        <taxon>Methanomicrobia</taxon>
        <taxon>Methanosarcinales</taxon>
        <taxon>Methanosarcinaceae</taxon>
        <taxon>Methanomethylovorans</taxon>
    </lineage>
</organism>
<dbReference type="Pfam" id="PF03597">
    <property type="entry name" value="FixS"/>
    <property type="match status" value="1"/>
</dbReference>
<proteinExistence type="predicted"/>
<protein>
    <submittedName>
        <fullName evidence="2">Cytochrome oxidase maturation protein cbb3-type</fullName>
    </submittedName>
</protein>
<feature type="transmembrane region" description="Helical" evidence="1">
    <location>
        <begin position="6"/>
        <end position="27"/>
    </location>
</feature>
<dbReference type="KEGG" id="mhz:Metho_0517"/>
<dbReference type="RefSeq" id="WP_015323953.1">
    <property type="nucleotide sequence ID" value="NC_019977.1"/>
</dbReference>
<dbReference type="OrthoDB" id="142657at2157"/>
<keyword evidence="1" id="KW-0812">Transmembrane</keyword>
<dbReference type="GeneID" id="14407623"/>
<name>L0KXU7_METHD</name>
<dbReference type="EMBL" id="CP003362">
    <property type="protein sequence ID" value="AGB48784.1"/>
    <property type="molecule type" value="Genomic_DNA"/>
</dbReference>
<evidence type="ECO:0000313" key="3">
    <source>
        <dbReference type="Proteomes" id="UP000010866"/>
    </source>
</evidence>
<sequence length="61" mass="7112" precursor="true">MNEYNLALFITAFLLFLIFLGFLIWGIKTGQFVDIEEAKYRMIELPGQLTEDNLNQKGEKI</sequence>
<keyword evidence="1" id="KW-1133">Transmembrane helix</keyword>
<keyword evidence="3" id="KW-1185">Reference proteome</keyword>
<gene>
    <name evidence="2" type="ordered locus">Metho_0517</name>
</gene>
<keyword evidence="1" id="KW-0472">Membrane</keyword>
<reference evidence="3" key="1">
    <citation type="submission" date="2012-02" db="EMBL/GenBank/DDBJ databases">
        <title>Complete sequence of chromosome of Methanomethylovorans hollandica DSM 15978.</title>
        <authorList>
            <person name="Lucas S."/>
            <person name="Copeland A."/>
            <person name="Lapidus A."/>
            <person name="Glavina del Rio T."/>
            <person name="Dalin E."/>
            <person name="Tice H."/>
            <person name="Bruce D."/>
            <person name="Goodwin L."/>
            <person name="Pitluck S."/>
            <person name="Peters L."/>
            <person name="Mikhailova N."/>
            <person name="Held B."/>
            <person name="Kyrpides N."/>
            <person name="Mavromatis K."/>
            <person name="Ivanova N."/>
            <person name="Brettin T."/>
            <person name="Detter J.C."/>
            <person name="Han C."/>
            <person name="Larimer F."/>
            <person name="Land M."/>
            <person name="Hauser L."/>
            <person name="Markowitz V."/>
            <person name="Cheng J.-F."/>
            <person name="Hugenholtz P."/>
            <person name="Woyke T."/>
            <person name="Wu D."/>
            <person name="Spring S."/>
            <person name="Schroeder M."/>
            <person name="Brambilla E."/>
            <person name="Klenk H.-P."/>
            <person name="Eisen J.A."/>
        </authorList>
    </citation>
    <scope>NUCLEOTIDE SEQUENCE [LARGE SCALE GENOMIC DNA]</scope>
    <source>
        <strain evidence="3">DSM 15978 / NBRC 107637 / DMS1</strain>
    </source>
</reference>
<dbReference type="Proteomes" id="UP000010866">
    <property type="component" value="Chromosome"/>
</dbReference>
<evidence type="ECO:0000313" key="2">
    <source>
        <dbReference type="EMBL" id="AGB48784.1"/>
    </source>
</evidence>
<dbReference type="HOGENOM" id="CLU_2911524_0_0_2"/>
<accession>L0KXU7</accession>
<dbReference type="InterPro" id="IPR004714">
    <property type="entry name" value="Cyt_oxidase_maturation_cbb3"/>
</dbReference>
<evidence type="ECO:0000256" key="1">
    <source>
        <dbReference type="SAM" id="Phobius"/>
    </source>
</evidence>
<dbReference type="STRING" id="867904.Metho_0517"/>